<feature type="compositionally biased region" description="Basic and acidic residues" evidence="2">
    <location>
        <begin position="374"/>
        <end position="402"/>
    </location>
</feature>
<dbReference type="NCBIfam" id="TIGR00495">
    <property type="entry name" value="crvDNA_42K"/>
    <property type="match status" value="1"/>
</dbReference>
<dbReference type="InterPro" id="IPR001714">
    <property type="entry name" value="Pept_M24_MAP"/>
</dbReference>
<dbReference type="Pfam" id="PF00557">
    <property type="entry name" value="Peptidase_M24"/>
    <property type="match status" value="1"/>
</dbReference>
<dbReference type="InterPro" id="IPR047113">
    <property type="entry name" value="PA2G4/ARX1"/>
</dbReference>
<dbReference type="InterPro" id="IPR004545">
    <property type="entry name" value="PA2G4"/>
</dbReference>
<organism evidence="4 5">
    <name type="scientific">Coccomyxa subellipsoidea</name>
    <dbReference type="NCBI Taxonomy" id="248742"/>
    <lineage>
        <taxon>Eukaryota</taxon>
        <taxon>Viridiplantae</taxon>
        <taxon>Chlorophyta</taxon>
        <taxon>core chlorophytes</taxon>
        <taxon>Trebouxiophyceae</taxon>
        <taxon>Trebouxiophyceae incertae sedis</taxon>
        <taxon>Coccomyxaceae</taxon>
        <taxon>Coccomyxa</taxon>
    </lineage>
</organism>
<evidence type="ECO:0000313" key="5">
    <source>
        <dbReference type="Proteomes" id="UP001491310"/>
    </source>
</evidence>
<feature type="domain" description="Peptidase M24" evidence="3">
    <location>
        <begin position="24"/>
        <end position="238"/>
    </location>
</feature>
<dbReference type="SUPFAM" id="SSF46785">
    <property type="entry name" value="Winged helix' DNA-binding domain"/>
    <property type="match status" value="1"/>
</dbReference>
<protein>
    <recommendedName>
        <fullName evidence="3">Peptidase M24 domain-containing protein</fullName>
    </recommendedName>
</protein>
<dbReference type="InterPro" id="IPR036005">
    <property type="entry name" value="Creatinase/aminopeptidase-like"/>
</dbReference>
<gene>
    <name evidence="4" type="ORF">WJX75_003767</name>
</gene>
<dbReference type="InterPro" id="IPR036390">
    <property type="entry name" value="WH_DNA-bd_sf"/>
</dbReference>
<evidence type="ECO:0000256" key="1">
    <source>
        <dbReference type="ARBA" id="ARBA00007319"/>
    </source>
</evidence>
<dbReference type="CDD" id="cd01089">
    <property type="entry name" value="PA2G4-like"/>
    <property type="match status" value="1"/>
</dbReference>
<evidence type="ECO:0000256" key="2">
    <source>
        <dbReference type="SAM" id="MobiDB-lite"/>
    </source>
</evidence>
<comment type="similarity">
    <text evidence="1">Belongs to the peptidase M24 family.</text>
</comment>
<dbReference type="InterPro" id="IPR000994">
    <property type="entry name" value="Pept_M24"/>
</dbReference>
<dbReference type="Proteomes" id="UP001491310">
    <property type="component" value="Unassembled WGS sequence"/>
</dbReference>
<dbReference type="PANTHER" id="PTHR10804">
    <property type="entry name" value="PROTEASE FAMILY M24 METHIONYL AMINOPEPTIDASE, AMINOPEPTIDASE P"/>
    <property type="match status" value="1"/>
</dbReference>
<reference evidence="4 5" key="1">
    <citation type="journal article" date="2024" name="Nat. Commun.">
        <title>Phylogenomics reveals the evolutionary origins of lichenization in chlorophyte algae.</title>
        <authorList>
            <person name="Puginier C."/>
            <person name="Libourel C."/>
            <person name="Otte J."/>
            <person name="Skaloud P."/>
            <person name="Haon M."/>
            <person name="Grisel S."/>
            <person name="Petersen M."/>
            <person name="Berrin J.G."/>
            <person name="Delaux P.M."/>
            <person name="Dal Grande F."/>
            <person name="Keller J."/>
        </authorList>
    </citation>
    <scope>NUCLEOTIDE SEQUENCE [LARGE SCALE GENOMIC DNA]</scope>
    <source>
        <strain evidence="4 5">SAG 216-7</strain>
    </source>
</reference>
<dbReference type="InterPro" id="IPR036388">
    <property type="entry name" value="WH-like_DNA-bd_sf"/>
</dbReference>
<proteinExistence type="inferred from homology"/>
<name>A0ABR2YVC2_9CHLO</name>
<feature type="region of interest" description="Disordered" evidence="2">
    <location>
        <begin position="357"/>
        <end position="402"/>
    </location>
</feature>
<dbReference type="SUPFAM" id="SSF55920">
    <property type="entry name" value="Creatinase/aminopeptidase"/>
    <property type="match status" value="1"/>
</dbReference>
<dbReference type="PANTHER" id="PTHR10804:SF11">
    <property type="entry name" value="PROLIFERATION-ASSOCIATED PROTEIN 2G4"/>
    <property type="match status" value="1"/>
</dbReference>
<dbReference type="PRINTS" id="PR00599">
    <property type="entry name" value="MAPEPTIDASE"/>
</dbReference>
<dbReference type="EMBL" id="JALJOT010000004">
    <property type="protein sequence ID" value="KAK9915758.1"/>
    <property type="molecule type" value="Genomic_DNA"/>
</dbReference>
<feature type="compositionally biased region" description="Basic residues" evidence="2">
    <location>
        <begin position="361"/>
        <end position="373"/>
    </location>
</feature>
<dbReference type="Gene3D" id="1.10.10.10">
    <property type="entry name" value="Winged helix-like DNA-binding domain superfamily/Winged helix DNA-binding domain"/>
    <property type="match status" value="1"/>
</dbReference>
<comment type="caution">
    <text evidence="4">The sequence shown here is derived from an EMBL/GenBank/DDBJ whole genome shotgun (WGS) entry which is preliminary data.</text>
</comment>
<sequence>MSDYDSDGEEGQELDLSNSDVVTKYKAAADITNNALAAVIKAAKAGAKLVDLCTLGDKSIEDAAAKVFKGKTIEKGVAFPTCTSVNNVIGHVSPLAEDTTELKEGDVLKIDLGSHIDGFVATAAHTVVVQSDAEAPVMGKAADVVAAANTALEAAIRLIRPGKRISEVTGVLQQVAEAYRVNMVEGVLSHQLKQFVIDGNKCVLNKASPEYRVEDGEFEENEVYGIDIVVSSGEGKVRVLDEKETTVYKRALDQEYKLKLKASRSIFSEINKKHPTMPFTTRNLDSKQSRLGLVECLNHGLLHPYPVLHEKNGEVVAQFKATVLLMPNGSDRITAAPVQKVESDKKVESEELKKLLASSVKSKKKNKPKKKKAGPKDGEAGEEKTAGEAAEEATKEEQVRLL</sequence>
<evidence type="ECO:0000259" key="3">
    <source>
        <dbReference type="Pfam" id="PF00557"/>
    </source>
</evidence>
<keyword evidence="5" id="KW-1185">Reference proteome</keyword>
<dbReference type="Gene3D" id="3.90.230.10">
    <property type="entry name" value="Creatinase/methionine aminopeptidase superfamily"/>
    <property type="match status" value="1"/>
</dbReference>
<evidence type="ECO:0000313" key="4">
    <source>
        <dbReference type="EMBL" id="KAK9915758.1"/>
    </source>
</evidence>
<accession>A0ABR2YVC2</accession>